<dbReference type="InterPro" id="IPR013748">
    <property type="entry name" value="Rep_factorC_C"/>
</dbReference>
<dbReference type="SUPFAM" id="SSF48019">
    <property type="entry name" value="post-AAA+ oligomerization domain-like"/>
    <property type="match status" value="1"/>
</dbReference>
<dbReference type="Gene3D" id="1.20.272.10">
    <property type="match status" value="1"/>
</dbReference>
<accession>A0A9P7BEF7</accession>
<protein>
    <submittedName>
        <fullName evidence="6">Replication factor C subunit 4</fullName>
    </submittedName>
</protein>
<dbReference type="GO" id="GO:0006271">
    <property type="term" value="P:DNA strand elongation involved in DNA replication"/>
    <property type="evidence" value="ECO:0007669"/>
    <property type="project" value="UniProtKB-ARBA"/>
</dbReference>
<evidence type="ECO:0000259" key="5">
    <source>
        <dbReference type="SMART" id="SM00382"/>
    </source>
</evidence>
<dbReference type="InterPro" id="IPR003593">
    <property type="entry name" value="AAA+_ATPase"/>
</dbReference>
<dbReference type="InterPro" id="IPR047854">
    <property type="entry name" value="RFC_lid"/>
</dbReference>
<dbReference type="GO" id="GO:0005634">
    <property type="term" value="C:nucleus"/>
    <property type="evidence" value="ECO:0007669"/>
    <property type="project" value="TreeGrafter"/>
</dbReference>
<dbReference type="Proteomes" id="UP000697127">
    <property type="component" value="Unassembled WGS sequence"/>
</dbReference>
<dbReference type="GO" id="GO:0003689">
    <property type="term" value="F:DNA clamp loader activity"/>
    <property type="evidence" value="ECO:0007669"/>
    <property type="project" value="TreeGrafter"/>
</dbReference>
<keyword evidence="2" id="KW-0235">DNA replication</keyword>
<dbReference type="CDD" id="cd18140">
    <property type="entry name" value="HLD_clamp_RFC"/>
    <property type="match status" value="1"/>
</dbReference>
<proteinExistence type="inferred from homology"/>
<dbReference type="GO" id="GO:0005524">
    <property type="term" value="F:ATP binding"/>
    <property type="evidence" value="ECO:0007669"/>
    <property type="project" value="UniProtKB-KW"/>
</dbReference>
<evidence type="ECO:0000256" key="4">
    <source>
        <dbReference type="ARBA" id="ARBA00022840"/>
    </source>
</evidence>
<dbReference type="OrthoDB" id="4199794at2759"/>
<dbReference type="InterPro" id="IPR008921">
    <property type="entry name" value="DNA_pol3_clamp-load_cplx_C"/>
</dbReference>
<dbReference type="SMART" id="SM00382">
    <property type="entry name" value="AAA"/>
    <property type="match status" value="1"/>
</dbReference>
<dbReference type="FunFam" id="3.40.50.300:FF:000952">
    <property type="entry name" value="Replication factor C subunit 2"/>
    <property type="match status" value="1"/>
</dbReference>
<evidence type="ECO:0000256" key="2">
    <source>
        <dbReference type="ARBA" id="ARBA00022705"/>
    </source>
</evidence>
<dbReference type="GO" id="GO:0006281">
    <property type="term" value="P:DNA repair"/>
    <property type="evidence" value="ECO:0007669"/>
    <property type="project" value="TreeGrafter"/>
</dbReference>
<dbReference type="SUPFAM" id="SSF52540">
    <property type="entry name" value="P-loop containing nucleoside triphosphate hydrolases"/>
    <property type="match status" value="1"/>
</dbReference>
<dbReference type="Gene3D" id="3.40.50.300">
    <property type="entry name" value="P-loop containing nucleotide triphosphate hydrolases"/>
    <property type="match status" value="1"/>
</dbReference>
<dbReference type="InterPro" id="IPR003959">
    <property type="entry name" value="ATPase_AAA_core"/>
</dbReference>
<dbReference type="GO" id="GO:0016887">
    <property type="term" value="F:ATP hydrolysis activity"/>
    <property type="evidence" value="ECO:0007669"/>
    <property type="project" value="InterPro"/>
</dbReference>
<dbReference type="Pfam" id="PF08542">
    <property type="entry name" value="Rep_fac_C"/>
    <property type="match status" value="1"/>
</dbReference>
<dbReference type="Gene3D" id="1.10.8.60">
    <property type="match status" value="1"/>
</dbReference>
<gene>
    <name evidence="6" type="primary">RFC4</name>
    <name evidence="6" type="ORF">C6P40_001830</name>
</gene>
<reference evidence="6" key="1">
    <citation type="submission" date="2020-11" db="EMBL/GenBank/DDBJ databases">
        <title>Kefir isolates.</title>
        <authorList>
            <person name="Marcisauskas S."/>
            <person name="Kim Y."/>
            <person name="Blasche S."/>
        </authorList>
    </citation>
    <scope>NUCLEOTIDE SEQUENCE</scope>
    <source>
        <strain evidence="6">Olga-1</strain>
    </source>
</reference>
<comment type="caution">
    <text evidence="6">The sequence shown here is derived from an EMBL/GenBank/DDBJ whole genome shotgun (WGS) entry which is preliminary data.</text>
</comment>
<feature type="domain" description="AAA+ ATPase" evidence="5">
    <location>
        <begin position="44"/>
        <end position="173"/>
    </location>
</feature>
<dbReference type="EMBL" id="PUHW01000211">
    <property type="protein sequence ID" value="KAG0687826.1"/>
    <property type="molecule type" value="Genomic_DNA"/>
</dbReference>
<dbReference type="InterPro" id="IPR050238">
    <property type="entry name" value="DNA_Rep/Repair_Clamp_Loader"/>
</dbReference>
<dbReference type="PANTHER" id="PTHR11669">
    <property type="entry name" value="REPLICATION FACTOR C / DNA POLYMERASE III GAMMA-TAU SUBUNIT"/>
    <property type="match status" value="1"/>
</dbReference>
<keyword evidence="7" id="KW-1185">Reference proteome</keyword>
<comment type="similarity">
    <text evidence="1">Belongs to the activator 1 small subunits family.</text>
</comment>
<dbReference type="GO" id="GO:0003677">
    <property type="term" value="F:DNA binding"/>
    <property type="evidence" value="ECO:0007669"/>
    <property type="project" value="InterPro"/>
</dbReference>
<evidence type="ECO:0000313" key="7">
    <source>
        <dbReference type="Proteomes" id="UP000697127"/>
    </source>
</evidence>
<dbReference type="CDD" id="cd00009">
    <property type="entry name" value="AAA"/>
    <property type="match status" value="1"/>
</dbReference>
<dbReference type="FunFam" id="1.10.8.60:FF:000012">
    <property type="entry name" value="Replication factor C subunit 4"/>
    <property type="match status" value="1"/>
</dbReference>
<dbReference type="GO" id="GO:0005663">
    <property type="term" value="C:DNA replication factor C complex"/>
    <property type="evidence" value="ECO:0007669"/>
    <property type="project" value="TreeGrafter"/>
</dbReference>
<name>A0A9P7BEF7_9ASCO</name>
<dbReference type="InterPro" id="IPR027417">
    <property type="entry name" value="P-loop_NTPase"/>
</dbReference>
<dbReference type="NCBIfam" id="NF001679">
    <property type="entry name" value="PRK00440.1"/>
    <property type="match status" value="1"/>
</dbReference>
<evidence type="ECO:0000313" key="6">
    <source>
        <dbReference type="EMBL" id="KAG0687826.1"/>
    </source>
</evidence>
<dbReference type="GO" id="GO:0031391">
    <property type="term" value="C:Elg1 RFC-like complex"/>
    <property type="evidence" value="ECO:0007669"/>
    <property type="project" value="UniProtKB-ARBA"/>
</dbReference>
<dbReference type="AlphaFoldDB" id="A0A9P7BEF7"/>
<sequence length="331" mass="37677">MTTKKYPLELELPWVEKYRPKYLDEVVGNVETINALKRISKDGNLPHLILSGSPGIGKTTTILCLARELFNNDEKLLKEGILELNASDDRGIEIVRNLIKNFSQKKVLLPYNRHKIIILDEADSITSSAQQALRRTMEIYSNSTRFIFSCNQSNKIIEPLQSRCSILRFNKLKDEEILIILKRILKNEGIESFTNDGLSSIIFTSDGDLRQAINNLQSVYYGFKLINSENVFKIVDLPNPLIVNRMIKECLNGEIDKGLTILKELWNKGYSAIDIINVCFKVCKTINSDDNIDNEKQLKILRNIGECQMRVVEGVSSFLQLSSMLVSLCDV</sequence>
<organism evidence="6 7">
    <name type="scientific">Pichia californica</name>
    <dbReference type="NCBI Taxonomy" id="460514"/>
    <lineage>
        <taxon>Eukaryota</taxon>
        <taxon>Fungi</taxon>
        <taxon>Dikarya</taxon>
        <taxon>Ascomycota</taxon>
        <taxon>Saccharomycotina</taxon>
        <taxon>Pichiomycetes</taxon>
        <taxon>Pichiales</taxon>
        <taxon>Pichiaceae</taxon>
        <taxon>Pichia</taxon>
    </lineage>
</organism>
<dbReference type="Pfam" id="PF00004">
    <property type="entry name" value="AAA"/>
    <property type="match status" value="1"/>
</dbReference>
<dbReference type="PANTHER" id="PTHR11669:SF5">
    <property type="entry name" value="REPLICATION FACTOR C SUBUNIT 2"/>
    <property type="match status" value="1"/>
</dbReference>
<evidence type="ECO:0000256" key="3">
    <source>
        <dbReference type="ARBA" id="ARBA00022741"/>
    </source>
</evidence>
<evidence type="ECO:0000256" key="1">
    <source>
        <dbReference type="ARBA" id="ARBA00005378"/>
    </source>
</evidence>
<keyword evidence="3" id="KW-0547">Nucleotide-binding</keyword>
<keyword evidence="4" id="KW-0067">ATP-binding</keyword>